<dbReference type="GO" id="GO:0005634">
    <property type="term" value="C:nucleus"/>
    <property type="evidence" value="ECO:0007669"/>
    <property type="project" value="TreeGrafter"/>
</dbReference>
<evidence type="ECO:0000256" key="4">
    <source>
        <dbReference type="PROSITE-ProRule" id="PRU00175"/>
    </source>
</evidence>
<dbReference type="SUPFAM" id="SSF57850">
    <property type="entry name" value="RING/U-box"/>
    <property type="match status" value="1"/>
</dbReference>
<sequence length="195" mass="21971">MSALGVPLGQQPPILEKLFQVVQAAVPERRIIVVIADVTVRLLGSFDEHHDHTDISRLTRECPITFQLEFTNGTIESYALSEVDYHGVDDRVTWESFETHRVRFVPATTSSIMSLQKVRTDSLEEETIKQNPSCAICINDFTEAGVDQLITLLPCAHHYHLDCIVPWLKTSHLCPLCRYPMPTVEEAESSNLSNP</sequence>
<feature type="domain" description="RING-type" evidence="5">
    <location>
        <begin position="134"/>
        <end position="178"/>
    </location>
</feature>
<dbReference type="GO" id="GO:0061630">
    <property type="term" value="F:ubiquitin protein ligase activity"/>
    <property type="evidence" value="ECO:0007669"/>
    <property type="project" value="TreeGrafter"/>
</dbReference>
<dbReference type="GO" id="GO:0008270">
    <property type="term" value="F:zinc ion binding"/>
    <property type="evidence" value="ECO:0007669"/>
    <property type="project" value="UniProtKB-KW"/>
</dbReference>
<keyword evidence="1" id="KW-0479">Metal-binding</keyword>
<evidence type="ECO:0000313" key="7">
    <source>
        <dbReference type="Proteomes" id="UP000238479"/>
    </source>
</evidence>
<dbReference type="AlphaFoldDB" id="A0A2P6S5P6"/>
<evidence type="ECO:0000256" key="3">
    <source>
        <dbReference type="ARBA" id="ARBA00022833"/>
    </source>
</evidence>
<keyword evidence="7" id="KW-1185">Reference proteome</keyword>
<comment type="caution">
    <text evidence="6">The sequence shown here is derived from an EMBL/GenBank/DDBJ whole genome shotgun (WGS) entry which is preliminary data.</text>
</comment>
<keyword evidence="3" id="KW-0862">Zinc</keyword>
<dbReference type="SMART" id="SM00184">
    <property type="entry name" value="RING"/>
    <property type="match status" value="1"/>
</dbReference>
<dbReference type="InterPro" id="IPR013083">
    <property type="entry name" value="Znf_RING/FYVE/PHD"/>
</dbReference>
<dbReference type="Gene3D" id="3.30.40.10">
    <property type="entry name" value="Zinc/RING finger domain, C3HC4 (zinc finger)"/>
    <property type="match status" value="1"/>
</dbReference>
<name>A0A2P6S5P6_ROSCH</name>
<evidence type="ECO:0000256" key="1">
    <source>
        <dbReference type="ARBA" id="ARBA00022723"/>
    </source>
</evidence>
<dbReference type="GO" id="GO:0006511">
    <property type="term" value="P:ubiquitin-dependent protein catabolic process"/>
    <property type="evidence" value="ECO:0007669"/>
    <property type="project" value="TreeGrafter"/>
</dbReference>
<protein>
    <submittedName>
        <fullName evidence="6">Putative transcription factor C2H2 family</fullName>
    </submittedName>
</protein>
<evidence type="ECO:0000256" key="2">
    <source>
        <dbReference type="ARBA" id="ARBA00022771"/>
    </source>
</evidence>
<dbReference type="Pfam" id="PF13639">
    <property type="entry name" value="zf-RING_2"/>
    <property type="match status" value="1"/>
</dbReference>
<dbReference type="CDD" id="cd16454">
    <property type="entry name" value="RING-H2_PA-TM-RING"/>
    <property type="match status" value="1"/>
</dbReference>
<keyword evidence="2 4" id="KW-0863">Zinc-finger</keyword>
<gene>
    <name evidence="6" type="ORF">RchiOBHm_Chr2g0172411</name>
</gene>
<dbReference type="PROSITE" id="PS50089">
    <property type="entry name" value="ZF_RING_2"/>
    <property type="match status" value="1"/>
</dbReference>
<dbReference type="EMBL" id="PDCK01000040">
    <property type="protein sequence ID" value="PRQ53969.1"/>
    <property type="molecule type" value="Genomic_DNA"/>
</dbReference>
<dbReference type="Proteomes" id="UP000238479">
    <property type="component" value="Chromosome 2"/>
</dbReference>
<dbReference type="Gramene" id="PRQ53969">
    <property type="protein sequence ID" value="PRQ53969"/>
    <property type="gene ID" value="RchiOBHm_Chr2g0172411"/>
</dbReference>
<organism evidence="6 7">
    <name type="scientific">Rosa chinensis</name>
    <name type="common">China rose</name>
    <dbReference type="NCBI Taxonomy" id="74649"/>
    <lineage>
        <taxon>Eukaryota</taxon>
        <taxon>Viridiplantae</taxon>
        <taxon>Streptophyta</taxon>
        <taxon>Embryophyta</taxon>
        <taxon>Tracheophyta</taxon>
        <taxon>Spermatophyta</taxon>
        <taxon>Magnoliopsida</taxon>
        <taxon>eudicotyledons</taxon>
        <taxon>Gunneridae</taxon>
        <taxon>Pentapetalae</taxon>
        <taxon>rosids</taxon>
        <taxon>fabids</taxon>
        <taxon>Rosales</taxon>
        <taxon>Rosaceae</taxon>
        <taxon>Rosoideae</taxon>
        <taxon>Rosoideae incertae sedis</taxon>
        <taxon>Rosa</taxon>
    </lineage>
</organism>
<dbReference type="PANTHER" id="PTHR45931">
    <property type="entry name" value="SI:CH211-59O9.10"/>
    <property type="match status" value="1"/>
</dbReference>
<dbReference type="InterPro" id="IPR051834">
    <property type="entry name" value="RING_finger_E3_ligase"/>
</dbReference>
<evidence type="ECO:0000259" key="5">
    <source>
        <dbReference type="PROSITE" id="PS50089"/>
    </source>
</evidence>
<dbReference type="PANTHER" id="PTHR45931:SF3">
    <property type="entry name" value="RING ZINC FINGER-CONTAINING PROTEIN"/>
    <property type="match status" value="1"/>
</dbReference>
<evidence type="ECO:0000313" key="6">
    <source>
        <dbReference type="EMBL" id="PRQ53969.1"/>
    </source>
</evidence>
<dbReference type="InterPro" id="IPR001841">
    <property type="entry name" value="Znf_RING"/>
</dbReference>
<accession>A0A2P6S5P6</accession>
<proteinExistence type="predicted"/>
<reference evidence="6 7" key="1">
    <citation type="journal article" date="2018" name="Nat. Genet.">
        <title>The Rosa genome provides new insights in the design of modern roses.</title>
        <authorList>
            <person name="Bendahmane M."/>
        </authorList>
    </citation>
    <scope>NUCLEOTIDE SEQUENCE [LARGE SCALE GENOMIC DNA]</scope>
    <source>
        <strain evidence="7">cv. Old Blush</strain>
    </source>
</reference>